<dbReference type="Pfam" id="PF00155">
    <property type="entry name" value="Aminotran_1_2"/>
    <property type="match status" value="1"/>
</dbReference>
<reference evidence="8" key="1">
    <citation type="submission" date="2023-07" db="EMBL/GenBank/DDBJ databases">
        <title>30 novel species of actinomycetes from the DSMZ collection.</title>
        <authorList>
            <person name="Nouioui I."/>
        </authorList>
    </citation>
    <scope>NUCLEOTIDE SEQUENCE [LARGE SCALE GENOMIC DNA]</scope>
    <source>
        <strain evidence="8">DSM 42041</strain>
    </source>
</reference>
<dbReference type="GO" id="GO:0008483">
    <property type="term" value="F:transaminase activity"/>
    <property type="evidence" value="ECO:0007669"/>
    <property type="project" value="UniProtKB-KW"/>
</dbReference>
<keyword evidence="5" id="KW-0663">Pyridoxal phosphate</keyword>
<dbReference type="PANTHER" id="PTHR46383">
    <property type="entry name" value="ASPARTATE AMINOTRANSFERASE"/>
    <property type="match status" value="1"/>
</dbReference>
<comment type="cofactor">
    <cofactor evidence="1">
        <name>pyridoxal 5'-phosphate</name>
        <dbReference type="ChEBI" id="CHEBI:597326"/>
    </cofactor>
</comment>
<evidence type="ECO:0000256" key="1">
    <source>
        <dbReference type="ARBA" id="ARBA00001933"/>
    </source>
</evidence>
<evidence type="ECO:0000313" key="8">
    <source>
        <dbReference type="Proteomes" id="UP001183414"/>
    </source>
</evidence>
<dbReference type="Proteomes" id="UP001183414">
    <property type="component" value="Unassembled WGS sequence"/>
</dbReference>
<dbReference type="InterPro" id="IPR015421">
    <property type="entry name" value="PyrdxlP-dep_Trfase_major"/>
</dbReference>
<dbReference type="InterPro" id="IPR004839">
    <property type="entry name" value="Aminotransferase_I/II_large"/>
</dbReference>
<evidence type="ECO:0000256" key="5">
    <source>
        <dbReference type="ARBA" id="ARBA00022898"/>
    </source>
</evidence>
<comment type="similarity">
    <text evidence="2">Belongs to the class-I pyridoxal-phosphate-dependent aminotransferase family.</text>
</comment>
<keyword evidence="4" id="KW-0808">Transferase</keyword>
<protein>
    <submittedName>
        <fullName evidence="7">Aminotransferase class I/II-fold pyridoxal phosphate-dependent enzyme</fullName>
    </submittedName>
</protein>
<dbReference type="PANTHER" id="PTHR46383:SF1">
    <property type="entry name" value="ASPARTATE AMINOTRANSFERASE"/>
    <property type="match status" value="1"/>
</dbReference>
<evidence type="ECO:0000256" key="3">
    <source>
        <dbReference type="ARBA" id="ARBA00022576"/>
    </source>
</evidence>
<keyword evidence="8" id="KW-1185">Reference proteome</keyword>
<proteinExistence type="inferred from homology"/>
<name>A0ABU2NU28_9ACTN</name>
<feature type="domain" description="Aminotransferase class I/classII large" evidence="6">
    <location>
        <begin position="10"/>
        <end position="159"/>
    </location>
</feature>
<sequence>MRHTDGHGGPHLTALRDAACAYWHRRGLHTGPGQVVTAPGAPLLLLALLSAGDPAGGGVLLSRPAADWHAVPARLLGRPVHRVPAPADCGGVPDPFVLLETVRRARSAGDDPRTLVLSVADDPTGTAVPPELLHEVCEAASGEGLLVVSDESERDTSHDPHGTVVVSPAEMLGAAHSGSVVVLTGTPSVALGRFPDTARGHGLAREVRAVLTALHARVSEEAALGGAQWFAEPPELRERRAAEAVRQGALARALHDAVTEAGALCRPPQVGRHVYADLEPARGALAAHGVENAAELEAELVRRLGAGADGGHRYGEEPGALRVRLSTLLLTGADHPEAPDPLRAPHTAHALSVLRSTLAALTAAP</sequence>
<evidence type="ECO:0000256" key="4">
    <source>
        <dbReference type="ARBA" id="ARBA00022679"/>
    </source>
</evidence>
<dbReference type="InterPro" id="IPR015424">
    <property type="entry name" value="PyrdxlP-dep_Trfase"/>
</dbReference>
<comment type="caution">
    <text evidence="7">The sequence shown here is derived from an EMBL/GenBank/DDBJ whole genome shotgun (WGS) entry which is preliminary data.</text>
</comment>
<evidence type="ECO:0000313" key="7">
    <source>
        <dbReference type="EMBL" id="MDT0380121.1"/>
    </source>
</evidence>
<dbReference type="Gene3D" id="3.40.640.10">
    <property type="entry name" value="Type I PLP-dependent aspartate aminotransferase-like (Major domain)"/>
    <property type="match status" value="1"/>
</dbReference>
<gene>
    <name evidence="7" type="ORF">RM572_15270</name>
</gene>
<organism evidence="7 8">
    <name type="scientific">Streptomyces hazeniae</name>
    <dbReference type="NCBI Taxonomy" id="3075538"/>
    <lineage>
        <taxon>Bacteria</taxon>
        <taxon>Bacillati</taxon>
        <taxon>Actinomycetota</taxon>
        <taxon>Actinomycetes</taxon>
        <taxon>Kitasatosporales</taxon>
        <taxon>Streptomycetaceae</taxon>
        <taxon>Streptomyces</taxon>
    </lineage>
</organism>
<keyword evidence="3 7" id="KW-0032">Aminotransferase</keyword>
<dbReference type="EMBL" id="JAVREQ010000012">
    <property type="protein sequence ID" value="MDT0380121.1"/>
    <property type="molecule type" value="Genomic_DNA"/>
</dbReference>
<dbReference type="SUPFAM" id="SSF53383">
    <property type="entry name" value="PLP-dependent transferases"/>
    <property type="match status" value="1"/>
</dbReference>
<accession>A0ABU2NU28</accession>
<evidence type="ECO:0000259" key="6">
    <source>
        <dbReference type="Pfam" id="PF00155"/>
    </source>
</evidence>
<evidence type="ECO:0000256" key="2">
    <source>
        <dbReference type="ARBA" id="ARBA00007441"/>
    </source>
</evidence>
<dbReference type="RefSeq" id="WP_311673896.1">
    <property type="nucleotide sequence ID" value="NZ_JAVREQ010000012.1"/>
</dbReference>
<dbReference type="InterPro" id="IPR050596">
    <property type="entry name" value="AspAT/PAT-like"/>
</dbReference>